<organism evidence="1">
    <name type="scientific">Kitasatospora camelliae</name>
    <dbReference type="NCBI Taxonomy" id="3156397"/>
    <lineage>
        <taxon>Bacteria</taxon>
        <taxon>Bacillati</taxon>
        <taxon>Actinomycetota</taxon>
        <taxon>Actinomycetes</taxon>
        <taxon>Kitasatosporales</taxon>
        <taxon>Streptomycetaceae</taxon>
        <taxon>Kitasatospora</taxon>
    </lineage>
</organism>
<dbReference type="RefSeq" id="WP_354641548.1">
    <property type="nucleotide sequence ID" value="NZ_CP159872.1"/>
</dbReference>
<dbReference type="EMBL" id="CP159872">
    <property type="protein sequence ID" value="XCM80612.1"/>
    <property type="molecule type" value="Genomic_DNA"/>
</dbReference>
<protein>
    <recommendedName>
        <fullName evidence="2">SUKH-4 immunity protein of toxin-antitoxin system</fullName>
    </recommendedName>
</protein>
<gene>
    <name evidence="1" type="ORF">ABWK59_17665</name>
</gene>
<reference evidence="1" key="1">
    <citation type="submission" date="2024-06" db="EMBL/GenBank/DDBJ databases">
        <title>The genome sequences of Kitasatospora sp. strain HUAS MG31.</title>
        <authorList>
            <person name="Mo P."/>
        </authorList>
    </citation>
    <scope>NUCLEOTIDE SEQUENCE</scope>
    <source>
        <strain evidence="1">HUAS MG31</strain>
    </source>
</reference>
<proteinExistence type="predicted"/>
<name>A0AAU8JW98_9ACTN</name>
<evidence type="ECO:0000313" key="1">
    <source>
        <dbReference type="EMBL" id="XCM80612.1"/>
    </source>
</evidence>
<accession>A0AAU8JW98</accession>
<evidence type="ECO:0008006" key="2">
    <source>
        <dbReference type="Google" id="ProtNLM"/>
    </source>
</evidence>
<sequence length="378" mass="42352">MSDAIRHSLRDFAETLVRLGIATEEQAATGLAEAARIGMDLDEEFEDVEELTFLVGDCGLGFQTPEKVTADLDEGYEELLRDAAACSGGSVVVDRVALVRDEDGTEYLHFRRNGRPIWYHTGHLSDTTRYLDWHVAFEALSDLVPGNGDPRRFHQLDEDSYDAWWLLLTPEQAEGLEEFGLPMPVDLGYEIHDPAGGTAPESPAWYREDDRLNSGEDSRRGLDAWLAPMDRALDGWRTACLPGDFPFDHSMDSLAVLERLVLDRYEGPAALEAAEADGFLEGAVRYVGETAVRHLPCRWRFRHAEDGFSLFAGVPTIRTNTPNGFSDEFAPDRLLRSLLADRTPGALLARLEELGSAVDHYRRMVRTLDRTIAEREVR</sequence>
<dbReference type="KEGG" id="kcm:ABWK59_17665"/>
<dbReference type="AlphaFoldDB" id="A0AAU8JW98"/>